<dbReference type="RefSeq" id="WP_140591906.1">
    <property type="nucleotide sequence ID" value="NZ_VFWZ01000002.1"/>
</dbReference>
<reference evidence="1 2" key="1">
    <citation type="submission" date="2019-06" db="EMBL/GenBank/DDBJ databases">
        <authorList>
            <person name="Meng X."/>
        </authorList>
    </citation>
    <scope>NUCLEOTIDE SEQUENCE [LARGE SCALE GENOMIC DNA]</scope>
    <source>
        <strain evidence="1 2">M625</strain>
    </source>
</reference>
<dbReference type="Pfam" id="PF02810">
    <property type="entry name" value="SEC-C"/>
    <property type="match status" value="1"/>
</dbReference>
<organism evidence="1 2">
    <name type="scientific">Aquimarina algicola</name>
    <dbReference type="NCBI Taxonomy" id="2589995"/>
    <lineage>
        <taxon>Bacteria</taxon>
        <taxon>Pseudomonadati</taxon>
        <taxon>Bacteroidota</taxon>
        <taxon>Flavobacteriia</taxon>
        <taxon>Flavobacteriales</taxon>
        <taxon>Flavobacteriaceae</taxon>
        <taxon>Aquimarina</taxon>
    </lineage>
</organism>
<protein>
    <submittedName>
        <fullName evidence="1">Paraquat-inducible protein B</fullName>
    </submittedName>
</protein>
<evidence type="ECO:0000313" key="1">
    <source>
        <dbReference type="EMBL" id="TPN87294.1"/>
    </source>
</evidence>
<name>A0A504J9J1_9FLAO</name>
<gene>
    <name evidence="1" type="ORF">FHK87_06830</name>
</gene>
<dbReference type="EMBL" id="VFWZ01000002">
    <property type="protein sequence ID" value="TPN87294.1"/>
    <property type="molecule type" value="Genomic_DNA"/>
</dbReference>
<accession>A0A504J9J1</accession>
<dbReference type="Proteomes" id="UP000315540">
    <property type="component" value="Unassembled WGS sequence"/>
</dbReference>
<dbReference type="InterPro" id="IPR004027">
    <property type="entry name" value="SEC_C_motif"/>
</dbReference>
<keyword evidence="2" id="KW-1185">Reference proteome</keyword>
<evidence type="ECO:0000313" key="2">
    <source>
        <dbReference type="Proteomes" id="UP000315540"/>
    </source>
</evidence>
<dbReference type="OrthoDB" id="7057521at2"/>
<comment type="caution">
    <text evidence="1">The sequence shown here is derived from an EMBL/GenBank/DDBJ whole genome shotgun (WGS) entry which is preliminary data.</text>
</comment>
<dbReference type="AlphaFoldDB" id="A0A504J9J1"/>
<sequence>MSIPIVLDKSTFQGLNYDDIVELHKYYIVNITPLLVSEILGDLAKEEKEGKKPPKDQVTDLAKKMFPYNAYVNMDYKLLVEKSLTGEFTTAHNRPFLSAQKSINTPTKKGMTFVETEEELSIKRWKRGEFDTMDEIIANVWRTESKDEAVVKTFKEKFDHLKDIKIRDHKPSNEEKFSSLKERLKERLYIEIEPVDTLNLVMEYFDINPDLKNSIESRWKNESHPDLQSLAEYAIYCYEVVSLYYIGINNSLCGERLTNLLDLGYLFYAPFARVFSTNDRFLRNLFFAVDPNDTFFVTLPELKEDFKKFQTLNKEGEVFNEPPNKDSETYRIWDSVFNMELTRRLKPSAAEIKRKEAELEEILNIAETGKEGDFEGEPDFVTKETFISPDDPCPCKSGIAFKDCHLAKAQNRTN</sequence>
<proteinExistence type="predicted"/>